<keyword evidence="3" id="KW-1185">Reference proteome</keyword>
<name>A0A368VLL9_9BACL</name>
<feature type="signal peptide" evidence="1">
    <location>
        <begin position="1"/>
        <end position="23"/>
    </location>
</feature>
<protein>
    <recommendedName>
        <fullName evidence="4">Lipoprotein</fullName>
    </recommendedName>
</protein>
<keyword evidence="1" id="KW-0732">Signal</keyword>
<evidence type="ECO:0000313" key="2">
    <source>
        <dbReference type="EMBL" id="RCW39914.1"/>
    </source>
</evidence>
<dbReference type="EMBL" id="QPJD01000045">
    <property type="protein sequence ID" value="RCW39914.1"/>
    <property type="molecule type" value="Genomic_DNA"/>
</dbReference>
<gene>
    <name evidence="2" type="ORF">DFP97_1452</name>
</gene>
<dbReference type="AlphaFoldDB" id="A0A368VLL9"/>
<dbReference type="RefSeq" id="WP_114384294.1">
    <property type="nucleotide sequence ID" value="NZ_QPJD01000045.1"/>
</dbReference>
<reference evidence="2 3" key="1">
    <citation type="submission" date="2018-07" db="EMBL/GenBank/DDBJ databases">
        <title>Genomic Encyclopedia of Type Strains, Phase III (KMG-III): the genomes of soil and plant-associated and newly described type strains.</title>
        <authorList>
            <person name="Whitman W."/>
        </authorList>
    </citation>
    <scope>NUCLEOTIDE SEQUENCE [LARGE SCALE GENOMIC DNA]</scope>
    <source>
        <strain evidence="2 3">CECT 7506</strain>
    </source>
</reference>
<dbReference type="Proteomes" id="UP000252415">
    <property type="component" value="Unassembled WGS sequence"/>
</dbReference>
<organism evidence="2 3">
    <name type="scientific">Paenibacillus prosopidis</name>
    <dbReference type="NCBI Taxonomy" id="630520"/>
    <lineage>
        <taxon>Bacteria</taxon>
        <taxon>Bacillati</taxon>
        <taxon>Bacillota</taxon>
        <taxon>Bacilli</taxon>
        <taxon>Bacillales</taxon>
        <taxon>Paenibacillaceae</taxon>
        <taxon>Paenibacillus</taxon>
    </lineage>
</organism>
<feature type="chain" id="PRO_5016901748" description="Lipoprotein" evidence="1">
    <location>
        <begin position="24"/>
        <end position="239"/>
    </location>
</feature>
<evidence type="ECO:0000256" key="1">
    <source>
        <dbReference type="SAM" id="SignalP"/>
    </source>
</evidence>
<sequence>MKINKLATTVLLIAFITVGCSNGNDGKPSDQEQQDVLQLSFKQTAVTELLPKNANEDWTVTKEIKNRDTAIILYEDSSGDDYALAKHAGKFYDLGGVYNVENIKTQMLEGPFGDIELIVGIGTELTSWEVLGSDKQSGNLVLFQTIGRPEVMDLEGDGSEEMIASFNGAHLNFPNVEILRLNGSEIESAEIVDQTSNSEDQKFARVLEKSGDIVFEIGKVREDGTERQYTYENGQLVAD</sequence>
<proteinExistence type="predicted"/>
<comment type="caution">
    <text evidence="2">The sequence shown here is derived from an EMBL/GenBank/DDBJ whole genome shotgun (WGS) entry which is preliminary data.</text>
</comment>
<dbReference type="PROSITE" id="PS51257">
    <property type="entry name" value="PROKAR_LIPOPROTEIN"/>
    <property type="match status" value="1"/>
</dbReference>
<dbReference type="OrthoDB" id="2623186at2"/>
<evidence type="ECO:0008006" key="4">
    <source>
        <dbReference type="Google" id="ProtNLM"/>
    </source>
</evidence>
<evidence type="ECO:0000313" key="3">
    <source>
        <dbReference type="Proteomes" id="UP000252415"/>
    </source>
</evidence>
<accession>A0A368VLL9</accession>